<accession>A0A8H2W841</accession>
<name>A0A8H2W841_9AGAM</name>
<gene>
    <name evidence="1" type="ORF">RDB_LOCUS7354</name>
</gene>
<sequence length="198" mass="22862">KTRRPFHPRNTTWISVRFNMTTSECPQCRQSQKRPESTFCSMQCRGRAMNQDPSIIYLPAQHVLYADVADKFMREWKPNKGPRPQIRSIYLVTWKKSLCEAFWSYKRGIESQGSFHGRPNKRGIPMSAGNEKKLFCGAQRACRLGEDSNNMRPCTNSMCKLCETLRLGFKPYLDLKRRNHHGGVRLGPAIYSSNTPSK</sequence>
<protein>
    <submittedName>
        <fullName evidence="1">Uncharacterized protein</fullName>
    </submittedName>
</protein>
<dbReference type="Proteomes" id="UP000663840">
    <property type="component" value="Unassembled WGS sequence"/>
</dbReference>
<reference evidence="1" key="1">
    <citation type="submission" date="2021-01" db="EMBL/GenBank/DDBJ databases">
        <authorList>
            <person name="Kaushik A."/>
        </authorList>
    </citation>
    <scope>NUCLEOTIDE SEQUENCE</scope>
    <source>
        <strain evidence="1">AG1-1A</strain>
    </source>
</reference>
<proteinExistence type="predicted"/>
<evidence type="ECO:0000313" key="1">
    <source>
        <dbReference type="EMBL" id="CAE6348466.1"/>
    </source>
</evidence>
<comment type="caution">
    <text evidence="1">The sequence shown here is derived from an EMBL/GenBank/DDBJ whole genome shotgun (WGS) entry which is preliminary data.</text>
</comment>
<dbReference type="AlphaFoldDB" id="A0A8H2W841"/>
<feature type="non-terminal residue" evidence="1">
    <location>
        <position position="1"/>
    </location>
</feature>
<evidence type="ECO:0000313" key="2">
    <source>
        <dbReference type="Proteomes" id="UP000663840"/>
    </source>
</evidence>
<organism evidence="1 2">
    <name type="scientific">Rhizoctonia solani</name>
    <dbReference type="NCBI Taxonomy" id="456999"/>
    <lineage>
        <taxon>Eukaryota</taxon>
        <taxon>Fungi</taxon>
        <taxon>Dikarya</taxon>
        <taxon>Basidiomycota</taxon>
        <taxon>Agaricomycotina</taxon>
        <taxon>Agaricomycetes</taxon>
        <taxon>Cantharellales</taxon>
        <taxon>Ceratobasidiaceae</taxon>
        <taxon>Rhizoctonia</taxon>
    </lineage>
</organism>
<dbReference type="Gene3D" id="3.90.228.10">
    <property type="match status" value="1"/>
</dbReference>
<dbReference type="EMBL" id="CAJMWR010000131">
    <property type="protein sequence ID" value="CAE6348466.1"/>
    <property type="molecule type" value="Genomic_DNA"/>
</dbReference>